<dbReference type="InterPro" id="IPR000524">
    <property type="entry name" value="Tscrpt_reg_HTH_GntR"/>
</dbReference>
<reference evidence="5 6" key="1">
    <citation type="submission" date="2024-09" db="EMBL/GenBank/DDBJ databases">
        <authorList>
            <person name="Sun Q."/>
            <person name="Mori K."/>
        </authorList>
    </citation>
    <scope>NUCLEOTIDE SEQUENCE [LARGE SCALE GENOMIC DNA]</scope>
    <source>
        <strain evidence="5 6">KCTC 23076</strain>
    </source>
</reference>
<dbReference type="Gene3D" id="1.10.10.10">
    <property type="entry name" value="Winged helix-like DNA-binding domain superfamily/Winged helix DNA-binding domain"/>
    <property type="match status" value="1"/>
</dbReference>
<dbReference type="RefSeq" id="WP_386676188.1">
    <property type="nucleotide sequence ID" value="NZ_JBHLTG010000012.1"/>
</dbReference>
<evidence type="ECO:0000313" key="5">
    <source>
        <dbReference type="EMBL" id="MFC0682296.1"/>
    </source>
</evidence>
<dbReference type="PANTHER" id="PTHR43537">
    <property type="entry name" value="TRANSCRIPTIONAL REGULATOR, GNTR FAMILY"/>
    <property type="match status" value="1"/>
</dbReference>
<gene>
    <name evidence="5" type="ORF">ACFFGH_31080</name>
</gene>
<dbReference type="Pfam" id="PF00392">
    <property type="entry name" value="GntR"/>
    <property type="match status" value="1"/>
</dbReference>
<dbReference type="Pfam" id="PF07729">
    <property type="entry name" value="FCD"/>
    <property type="match status" value="1"/>
</dbReference>
<dbReference type="InterPro" id="IPR011711">
    <property type="entry name" value="GntR_C"/>
</dbReference>
<dbReference type="InterPro" id="IPR008920">
    <property type="entry name" value="TF_FadR/GntR_C"/>
</dbReference>
<organism evidence="5 6">
    <name type="scientific">Lysobacter korlensis</name>
    <dbReference type="NCBI Taxonomy" id="553636"/>
    <lineage>
        <taxon>Bacteria</taxon>
        <taxon>Pseudomonadati</taxon>
        <taxon>Pseudomonadota</taxon>
        <taxon>Gammaproteobacteria</taxon>
        <taxon>Lysobacterales</taxon>
        <taxon>Lysobacteraceae</taxon>
        <taxon>Lysobacter</taxon>
    </lineage>
</organism>
<keyword evidence="3" id="KW-0804">Transcription</keyword>
<dbReference type="SMART" id="SM00895">
    <property type="entry name" value="FCD"/>
    <property type="match status" value="1"/>
</dbReference>
<dbReference type="EMBL" id="JBHLTG010000012">
    <property type="protein sequence ID" value="MFC0682296.1"/>
    <property type="molecule type" value="Genomic_DNA"/>
</dbReference>
<evidence type="ECO:0000313" key="6">
    <source>
        <dbReference type="Proteomes" id="UP001589896"/>
    </source>
</evidence>
<protein>
    <submittedName>
        <fullName evidence="5">FadR/GntR family transcriptional regulator</fullName>
    </submittedName>
</protein>
<dbReference type="CDD" id="cd07377">
    <property type="entry name" value="WHTH_GntR"/>
    <property type="match status" value="1"/>
</dbReference>
<evidence type="ECO:0000256" key="3">
    <source>
        <dbReference type="ARBA" id="ARBA00023163"/>
    </source>
</evidence>
<accession>A0ABV6RZ90</accession>
<sequence>MPAYPGDDADRISAALGTVPSGTAVSTVAKRLLDSFTSGDIEAGTRLPAERQLAASLGIGRSAVREALAALEILGIVDVRPGSGTYLRGNASELLPETLSWGIMLSAGRTAELIELRGELEVFAARKAAERISPRDLDQLRKHLKGMHDNLTDRSRFIESDLKFHLQLARSAGNQVLFDLLQSIRSLLRLWVERGLDSQSDAELAYQEHAEVLTAIEQGDPDAVTAAMRHHMRTAADRLMRTIDSTATMK</sequence>
<evidence type="ECO:0000256" key="2">
    <source>
        <dbReference type="ARBA" id="ARBA00023125"/>
    </source>
</evidence>
<dbReference type="SUPFAM" id="SSF46785">
    <property type="entry name" value="Winged helix' DNA-binding domain"/>
    <property type="match status" value="1"/>
</dbReference>
<dbReference type="Proteomes" id="UP001589896">
    <property type="component" value="Unassembled WGS sequence"/>
</dbReference>
<keyword evidence="2" id="KW-0238">DNA-binding</keyword>
<dbReference type="InterPro" id="IPR036388">
    <property type="entry name" value="WH-like_DNA-bd_sf"/>
</dbReference>
<dbReference type="SUPFAM" id="SSF48008">
    <property type="entry name" value="GntR ligand-binding domain-like"/>
    <property type="match status" value="1"/>
</dbReference>
<evidence type="ECO:0000256" key="1">
    <source>
        <dbReference type="ARBA" id="ARBA00023015"/>
    </source>
</evidence>
<dbReference type="InterPro" id="IPR036390">
    <property type="entry name" value="WH_DNA-bd_sf"/>
</dbReference>
<feature type="domain" description="HTH gntR-type" evidence="4">
    <location>
        <begin position="22"/>
        <end position="90"/>
    </location>
</feature>
<keyword evidence="1" id="KW-0805">Transcription regulation</keyword>
<keyword evidence="6" id="KW-1185">Reference proteome</keyword>
<dbReference type="PANTHER" id="PTHR43537:SF5">
    <property type="entry name" value="UXU OPERON TRANSCRIPTIONAL REGULATOR"/>
    <property type="match status" value="1"/>
</dbReference>
<dbReference type="PROSITE" id="PS50949">
    <property type="entry name" value="HTH_GNTR"/>
    <property type="match status" value="1"/>
</dbReference>
<evidence type="ECO:0000259" key="4">
    <source>
        <dbReference type="PROSITE" id="PS50949"/>
    </source>
</evidence>
<proteinExistence type="predicted"/>
<dbReference type="Gene3D" id="1.20.120.530">
    <property type="entry name" value="GntR ligand-binding domain-like"/>
    <property type="match status" value="1"/>
</dbReference>
<dbReference type="SMART" id="SM00345">
    <property type="entry name" value="HTH_GNTR"/>
    <property type="match status" value="1"/>
</dbReference>
<dbReference type="PRINTS" id="PR00035">
    <property type="entry name" value="HTHGNTR"/>
</dbReference>
<name>A0ABV6RZ90_9GAMM</name>
<comment type="caution">
    <text evidence="5">The sequence shown here is derived from an EMBL/GenBank/DDBJ whole genome shotgun (WGS) entry which is preliminary data.</text>
</comment>